<accession>A0A9N9I203</accession>
<feature type="compositionally biased region" description="Basic and acidic residues" evidence="1">
    <location>
        <begin position="62"/>
        <end position="73"/>
    </location>
</feature>
<name>A0A9N9I203_9GLOM</name>
<sequence>MRKNQTTINLTAAGPQDDDPVGTIFQVDLSSRSSWVWKFFRLELCKEEGGWWGKYAISDHEVTKDNPHPKEPSHSTSVQPHSEKRQRELQNMLVDWPISDSRPLIIVWHPLFRRFINELDPAFIIPDVKLVKQIIHHAYNYCVPLLSWTRLIQIKSYIELLIVHLTTHENSDECKDEKLLREINLTQQEWILLKDLLQVLGPFAEATQYLGKEKMYTILCHYYPDPAPQELISALLDPRLKSLDFVSTMNKLATECALMNLYNKEKLLENEQISSGCEDQNYLIDNDQTDDYMIGNDLLYTPCLMKSLEKDDEQ</sequence>
<comment type="caution">
    <text evidence="2">The sequence shown here is derived from an EMBL/GenBank/DDBJ whole genome shotgun (WGS) entry which is preliminary data.</text>
</comment>
<organism evidence="2 3">
    <name type="scientific">Dentiscutata erythropus</name>
    <dbReference type="NCBI Taxonomy" id="1348616"/>
    <lineage>
        <taxon>Eukaryota</taxon>
        <taxon>Fungi</taxon>
        <taxon>Fungi incertae sedis</taxon>
        <taxon>Mucoromycota</taxon>
        <taxon>Glomeromycotina</taxon>
        <taxon>Glomeromycetes</taxon>
        <taxon>Diversisporales</taxon>
        <taxon>Gigasporaceae</taxon>
        <taxon>Dentiscutata</taxon>
    </lineage>
</organism>
<evidence type="ECO:0000313" key="2">
    <source>
        <dbReference type="EMBL" id="CAG8717067.1"/>
    </source>
</evidence>
<evidence type="ECO:0000256" key="1">
    <source>
        <dbReference type="SAM" id="MobiDB-lite"/>
    </source>
</evidence>
<feature type="non-terminal residue" evidence="2">
    <location>
        <position position="1"/>
    </location>
</feature>
<reference evidence="2" key="1">
    <citation type="submission" date="2021-06" db="EMBL/GenBank/DDBJ databases">
        <authorList>
            <person name="Kallberg Y."/>
            <person name="Tangrot J."/>
            <person name="Rosling A."/>
        </authorList>
    </citation>
    <scope>NUCLEOTIDE SEQUENCE</scope>
    <source>
        <strain evidence="2">MA453B</strain>
    </source>
</reference>
<evidence type="ECO:0000313" key="3">
    <source>
        <dbReference type="Proteomes" id="UP000789405"/>
    </source>
</evidence>
<dbReference type="OrthoDB" id="2423777at2759"/>
<gene>
    <name evidence="2" type="ORF">DERYTH_LOCUS14018</name>
</gene>
<keyword evidence="3" id="KW-1185">Reference proteome</keyword>
<dbReference type="EMBL" id="CAJVPY010010256">
    <property type="protein sequence ID" value="CAG8717067.1"/>
    <property type="molecule type" value="Genomic_DNA"/>
</dbReference>
<dbReference type="AlphaFoldDB" id="A0A9N9I203"/>
<protein>
    <submittedName>
        <fullName evidence="2">647_t:CDS:1</fullName>
    </submittedName>
</protein>
<feature type="region of interest" description="Disordered" evidence="1">
    <location>
        <begin position="62"/>
        <end position="84"/>
    </location>
</feature>
<proteinExistence type="predicted"/>
<dbReference type="Proteomes" id="UP000789405">
    <property type="component" value="Unassembled WGS sequence"/>
</dbReference>
<dbReference type="SUPFAM" id="SSF140996">
    <property type="entry name" value="Hermes dimerisation domain"/>
    <property type="match status" value="1"/>
</dbReference>